<dbReference type="GO" id="GO:0043565">
    <property type="term" value="F:sequence-specific DNA binding"/>
    <property type="evidence" value="ECO:0007669"/>
    <property type="project" value="UniProtKB-ARBA"/>
</dbReference>
<keyword evidence="3" id="KW-0158">Chromosome</keyword>
<dbReference type="InterPro" id="IPR009057">
    <property type="entry name" value="Homeodomain-like_sf"/>
</dbReference>
<dbReference type="InterPro" id="IPR005818">
    <property type="entry name" value="Histone_H1/H5_H15"/>
</dbReference>
<keyword evidence="8" id="KW-0539">Nucleus</keyword>
<evidence type="ECO:0000256" key="9">
    <source>
        <dbReference type="ARBA" id="ARBA00032813"/>
    </source>
</evidence>
<dbReference type="GO" id="GO:0005694">
    <property type="term" value="C:chromosome"/>
    <property type="evidence" value="ECO:0007669"/>
    <property type="project" value="UniProtKB-SubCell"/>
</dbReference>
<proteinExistence type="predicted"/>
<dbReference type="GO" id="GO:0003690">
    <property type="term" value="F:double-stranded DNA binding"/>
    <property type="evidence" value="ECO:0007669"/>
    <property type="project" value="UniProtKB-ARBA"/>
</dbReference>
<evidence type="ECO:0000256" key="3">
    <source>
        <dbReference type="ARBA" id="ARBA00022454"/>
    </source>
</evidence>
<keyword evidence="7" id="KW-0804">Transcription</keyword>
<evidence type="ECO:0000256" key="8">
    <source>
        <dbReference type="ARBA" id="ARBA00023242"/>
    </source>
</evidence>
<keyword evidence="5" id="KW-0175">Coiled coil</keyword>
<reference evidence="13 14" key="1">
    <citation type="submission" date="2024-11" db="EMBL/GenBank/DDBJ databases">
        <title>A near-complete genome assembly of Cinchona calisaya.</title>
        <authorList>
            <person name="Lian D.C."/>
            <person name="Zhao X.W."/>
            <person name="Wei L."/>
        </authorList>
    </citation>
    <scope>NUCLEOTIDE SEQUENCE [LARGE SCALE GENOMIC DNA]</scope>
    <source>
        <tissue evidence="13">Nenye</tissue>
    </source>
</reference>
<gene>
    <name evidence="13" type="ORF">ACH5RR_011548</name>
</gene>
<dbReference type="Pfam" id="PF00538">
    <property type="entry name" value="Linker_histone"/>
    <property type="match status" value="1"/>
</dbReference>
<dbReference type="Gene3D" id="1.10.10.60">
    <property type="entry name" value="Homeodomain-like"/>
    <property type="match status" value="1"/>
</dbReference>
<dbReference type="Pfam" id="PF00249">
    <property type="entry name" value="Myb_DNA-binding"/>
    <property type="match status" value="1"/>
</dbReference>
<dbReference type="PROSITE" id="PS51504">
    <property type="entry name" value="H15"/>
    <property type="match status" value="1"/>
</dbReference>
<evidence type="ECO:0000259" key="12">
    <source>
        <dbReference type="PROSITE" id="PS51504"/>
    </source>
</evidence>
<evidence type="ECO:0000313" key="14">
    <source>
        <dbReference type="Proteomes" id="UP001630127"/>
    </source>
</evidence>
<dbReference type="SMART" id="SM00526">
    <property type="entry name" value="H15"/>
    <property type="match status" value="1"/>
</dbReference>
<comment type="caution">
    <text evidence="13">The sequence shown here is derived from an EMBL/GenBank/DDBJ whole genome shotgun (WGS) entry which is preliminary data.</text>
</comment>
<evidence type="ECO:0000256" key="2">
    <source>
        <dbReference type="ARBA" id="ARBA00004604"/>
    </source>
</evidence>
<organism evidence="13 14">
    <name type="scientific">Cinchona calisaya</name>
    <dbReference type="NCBI Taxonomy" id="153742"/>
    <lineage>
        <taxon>Eukaryota</taxon>
        <taxon>Viridiplantae</taxon>
        <taxon>Streptophyta</taxon>
        <taxon>Embryophyta</taxon>
        <taxon>Tracheophyta</taxon>
        <taxon>Spermatophyta</taxon>
        <taxon>Magnoliopsida</taxon>
        <taxon>eudicotyledons</taxon>
        <taxon>Gunneridae</taxon>
        <taxon>Pentapetalae</taxon>
        <taxon>asterids</taxon>
        <taxon>lamiids</taxon>
        <taxon>Gentianales</taxon>
        <taxon>Rubiaceae</taxon>
        <taxon>Cinchonoideae</taxon>
        <taxon>Cinchoneae</taxon>
        <taxon>Cinchona</taxon>
    </lineage>
</organism>
<keyword evidence="4" id="KW-0805">Transcription regulation</keyword>
<dbReference type="InterPro" id="IPR001005">
    <property type="entry name" value="SANT/Myb"/>
</dbReference>
<dbReference type="InterPro" id="IPR036388">
    <property type="entry name" value="WH-like_DNA-bd_sf"/>
</dbReference>
<evidence type="ECO:0000256" key="6">
    <source>
        <dbReference type="ARBA" id="ARBA00023125"/>
    </source>
</evidence>
<dbReference type="GO" id="GO:0005730">
    <property type="term" value="C:nucleolus"/>
    <property type="evidence" value="ECO:0007669"/>
    <property type="project" value="UniProtKB-SubCell"/>
</dbReference>
<feature type="domain" description="HTH myb-type" evidence="11">
    <location>
        <begin position="1"/>
        <end position="33"/>
    </location>
</feature>
<evidence type="ECO:0000313" key="13">
    <source>
        <dbReference type="EMBL" id="KAL3526892.1"/>
    </source>
</evidence>
<keyword evidence="6" id="KW-0238">DNA-binding</keyword>
<dbReference type="PROSITE" id="PS51294">
    <property type="entry name" value="HTH_MYB"/>
    <property type="match status" value="1"/>
</dbReference>
<dbReference type="Gene3D" id="1.10.10.10">
    <property type="entry name" value="Winged helix-like DNA-binding domain superfamily/Winged helix DNA-binding domain"/>
    <property type="match status" value="1"/>
</dbReference>
<evidence type="ECO:0000256" key="4">
    <source>
        <dbReference type="ARBA" id="ARBA00023015"/>
    </source>
</evidence>
<evidence type="ECO:0000259" key="11">
    <source>
        <dbReference type="PROSITE" id="PS51294"/>
    </source>
</evidence>
<evidence type="ECO:0000259" key="10">
    <source>
        <dbReference type="PROSITE" id="PS50090"/>
    </source>
</evidence>
<accession>A0ABD3A8T4</accession>
<dbReference type="InterPro" id="IPR017930">
    <property type="entry name" value="Myb_dom"/>
</dbReference>
<comment type="subcellular location">
    <subcellularLocation>
        <location evidence="1">Chromosome</location>
    </subcellularLocation>
    <subcellularLocation>
        <location evidence="2">Nucleus</location>
        <location evidence="2">Nucleolus</location>
    </subcellularLocation>
</comment>
<evidence type="ECO:0000256" key="7">
    <source>
        <dbReference type="ARBA" id="ARBA00023163"/>
    </source>
</evidence>
<evidence type="ECO:0000256" key="5">
    <source>
        <dbReference type="ARBA" id="ARBA00023054"/>
    </source>
</evidence>
<feature type="domain" description="H15" evidence="12">
    <location>
        <begin position="116"/>
        <end position="184"/>
    </location>
</feature>
<dbReference type="AlphaFoldDB" id="A0ABD3A8T4"/>
<evidence type="ECO:0000256" key="1">
    <source>
        <dbReference type="ARBA" id="ARBA00004286"/>
    </source>
</evidence>
<dbReference type="SMART" id="SM00717">
    <property type="entry name" value="SANT"/>
    <property type="match status" value="1"/>
</dbReference>
<dbReference type="InterPro" id="IPR036390">
    <property type="entry name" value="WH_DNA-bd_sf"/>
</dbReference>
<dbReference type="SUPFAM" id="SSF46785">
    <property type="entry name" value="Winged helix' DNA-binding domain"/>
    <property type="match status" value="1"/>
</dbReference>
<dbReference type="PANTHER" id="PTHR46267">
    <property type="entry name" value="SINGLE MYB HISTONE 4"/>
    <property type="match status" value="1"/>
</dbReference>
<dbReference type="PROSITE" id="PS50090">
    <property type="entry name" value="MYB_LIKE"/>
    <property type="match status" value="1"/>
</dbReference>
<keyword evidence="14" id="KW-1185">Reference proteome</keyword>
<protein>
    <recommendedName>
        <fullName evidence="9">MYB transcription factor</fullName>
    </recommendedName>
</protein>
<name>A0ABD3A8T4_9GENT</name>
<dbReference type="EMBL" id="JBJUIK010000005">
    <property type="protein sequence ID" value="KAL3526892.1"/>
    <property type="molecule type" value="Genomic_DNA"/>
</dbReference>
<dbReference type="SUPFAM" id="SSF46689">
    <property type="entry name" value="Homeodomain-like"/>
    <property type="match status" value="1"/>
</dbReference>
<dbReference type="CDD" id="cd11660">
    <property type="entry name" value="SANT_TRF"/>
    <property type="match status" value="1"/>
</dbReference>
<dbReference type="FunFam" id="1.10.10.60:FF:000168">
    <property type="entry name" value="Telomere repeat-binding factor 1"/>
    <property type="match status" value="1"/>
</dbReference>
<sequence>MGAPKLKWTPEEEAALKAGITKYGLGKWSTILKDPEFSTILRSRSNVDLKDKWRNINVMANGWGSRQRGRLGYKNPQQTPKHENITMDVPSVPELVDAIPLSAICEAEPNSGSKKPISRLDDLIIDAIAKLKEPRGSNRAAISLYIEERYSAPPNFERLLAANLKLLTENGRLIKVKHQYRIAPSPAATSTGRDLSSLLLEGVQKESSEKSGTKILTKAQIDAELEKMRGMTALPQPMDHWDLTMSVNKA</sequence>
<dbReference type="PANTHER" id="PTHR46267:SF11">
    <property type="entry name" value="TELOMERE REPEAT-BINDING FACTOR 2"/>
    <property type="match status" value="1"/>
</dbReference>
<dbReference type="InterPro" id="IPR044597">
    <property type="entry name" value="SMH1-6"/>
</dbReference>
<feature type="domain" description="Myb-like" evidence="10">
    <location>
        <begin position="5"/>
        <end position="57"/>
    </location>
</feature>
<dbReference type="Proteomes" id="UP001630127">
    <property type="component" value="Unassembled WGS sequence"/>
</dbReference>